<dbReference type="EMBL" id="SMCR01000004">
    <property type="protein sequence ID" value="TCV96681.1"/>
    <property type="molecule type" value="Genomic_DNA"/>
</dbReference>
<proteinExistence type="predicted"/>
<gene>
    <name evidence="1" type="ORF">EDC52_104121</name>
</gene>
<protein>
    <submittedName>
        <fullName evidence="1">Type III secretion system (T3SS) needle MxiH/YscF/SsaG/EprI/PscF/EscF family protein</fullName>
    </submittedName>
</protein>
<dbReference type="InterPro" id="IPR037203">
    <property type="entry name" value="T3SS_needle-like_sf"/>
</dbReference>
<dbReference type="AlphaFoldDB" id="A0A4R3YVK9"/>
<comment type="caution">
    <text evidence="1">The sequence shown here is derived from an EMBL/GenBank/DDBJ whole genome shotgun (WGS) entry which is preliminary data.</text>
</comment>
<evidence type="ECO:0000313" key="1">
    <source>
        <dbReference type="EMBL" id="TCV96681.1"/>
    </source>
</evidence>
<dbReference type="SUPFAM" id="SSF140129">
    <property type="entry name" value="MxiH-like"/>
    <property type="match status" value="1"/>
</dbReference>
<dbReference type="GO" id="GO:0015031">
    <property type="term" value="P:protein transport"/>
    <property type="evidence" value="ECO:0007669"/>
    <property type="project" value="InterPro"/>
</dbReference>
<reference evidence="1 2" key="1">
    <citation type="submission" date="2019-03" db="EMBL/GenBank/DDBJ databases">
        <title>Genomic Encyclopedia of Type Strains, Phase IV (KMG-IV): sequencing the most valuable type-strain genomes for metagenomic binning, comparative biology and taxonomic classification.</title>
        <authorList>
            <person name="Goeker M."/>
        </authorList>
    </citation>
    <scope>NUCLEOTIDE SEQUENCE [LARGE SCALE GENOMIC DNA]</scope>
    <source>
        <strain evidence="1 2">DSM 19580</strain>
    </source>
</reference>
<dbReference type="RefSeq" id="WP_131865264.1">
    <property type="nucleotide sequence ID" value="NZ_SMCR01000004.1"/>
</dbReference>
<sequence length="92" mass="9558">MPDNANPVARNTGSYTDVSMNETVTTITPALNTASDAMKAAQDAVKDDPVNPGKVLNLQIAQAAFNNIMSTASGLIKGFVGTSMGIIRNMVS</sequence>
<name>A0A4R3YVK9_9GAMM</name>
<keyword evidence="2" id="KW-1185">Reference proteome</keyword>
<evidence type="ECO:0000313" key="2">
    <source>
        <dbReference type="Proteomes" id="UP000295719"/>
    </source>
</evidence>
<organism evidence="1 2">
    <name type="scientific">Biostraticola tofi</name>
    <dbReference type="NCBI Taxonomy" id="466109"/>
    <lineage>
        <taxon>Bacteria</taxon>
        <taxon>Pseudomonadati</taxon>
        <taxon>Pseudomonadota</taxon>
        <taxon>Gammaproteobacteria</taxon>
        <taxon>Enterobacterales</taxon>
        <taxon>Bruguierivoracaceae</taxon>
        <taxon>Biostraticola</taxon>
    </lineage>
</organism>
<dbReference type="Proteomes" id="UP000295719">
    <property type="component" value="Unassembled WGS sequence"/>
</dbReference>
<dbReference type="Gene3D" id="1.20.58.90">
    <property type="match status" value="1"/>
</dbReference>
<accession>A0A4R3YVK9</accession>